<dbReference type="InterPro" id="IPR036108">
    <property type="entry name" value="4pyrrol_syn_uPrphyn_synt_sf"/>
</dbReference>
<dbReference type="EMBL" id="JRNI01000003">
    <property type="protein sequence ID" value="KGF32522.1"/>
    <property type="molecule type" value="Genomic_DNA"/>
</dbReference>
<dbReference type="eggNOG" id="COG1587">
    <property type="taxonomic scope" value="Bacteria"/>
</dbReference>
<evidence type="ECO:0000313" key="3">
    <source>
        <dbReference type="Proteomes" id="UP000029629"/>
    </source>
</evidence>
<evidence type="ECO:0000259" key="1">
    <source>
        <dbReference type="Pfam" id="PF02602"/>
    </source>
</evidence>
<sequence>MSFDLVINTRPAHKSRELEALLGDFKQLNLPALSLVPLDFQLPATWQANDFIFFVSQFAVDCFFSYLQQHAIGWPPHLYAAAVGPVSADALLAHGLAPQRVLVAPQGEADSESFLDWFEAHYQVPKRVMIVRAEHGRDWLYQQLQQRHVETSFLAVYKRTAAVWSEQAKQPLLDLLSTKPEARVCWLMTSRDSVDAVVAQWQQEPLLAQYAWQHDFLFFHARIAEHLQQKKMQLAPAQKTPLRVHFCQADNVSIVAALKRLSAKGSYVE</sequence>
<feature type="domain" description="Tetrapyrrole biosynthesis uroporphyrinogen III synthase" evidence="1">
    <location>
        <begin position="28"/>
        <end position="232"/>
    </location>
</feature>
<dbReference type="Gene3D" id="3.40.50.10090">
    <property type="match status" value="2"/>
</dbReference>
<dbReference type="Pfam" id="PF02602">
    <property type="entry name" value="HEM4"/>
    <property type="match status" value="1"/>
</dbReference>
<dbReference type="AlphaFoldDB" id="A0A096APG7"/>
<proteinExistence type="predicted"/>
<dbReference type="InterPro" id="IPR003754">
    <property type="entry name" value="4pyrrol_synth_uPrphyn_synth"/>
</dbReference>
<dbReference type="GO" id="GO:0004852">
    <property type="term" value="F:uroporphyrinogen-III synthase activity"/>
    <property type="evidence" value="ECO:0007669"/>
    <property type="project" value="InterPro"/>
</dbReference>
<accession>A0A096APG7</accession>
<reference evidence="2 3" key="1">
    <citation type="submission" date="2014-07" db="EMBL/GenBank/DDBJ databases">
        <authorList>
            <person name="McCorrison J."/>
            <person name="Sanka R."/>
            <person name="Torralba M."/>
            <person name="Gillis M."/>
            <person name="Haft D.H."/>
            <person name="Methe B."/>
            <person name="Sutton G."/>
            <person name="Nelson K.E."/>
        </authorList>
    </citation>
    <scope>NUCLEOTIDE SEQUENCE [LARGE SCALE GENOMIC DNA]</scope>
    <source>
        <strain evidence="2 3">DNF00040</strain>
    </source>
</reference>
<protein>
    <recommendedName>
        <fullName evidence="1">Tetrapyrrole biosynthesis uroporphyrinogen III synthase domain-containing protein</fullName>
    </recommendedName>
</protein>
<dbReference type="CDD" id="cd06578">
    <property type="entry name" value="HemD"/>
    <property type="match status" value="1"/>
</dbReference>
<dbReference type="SUPFAM" id="SSF69618">
    <property type="entry name" value="HemD-like"/>
    <property type="match status" value="1"/>
</dbReference>
<name>A0A096APG7_9BURK</name>
<comment type="caution">
    <text evidence="2">The sequence shown here is derived from an EMBL/GenBank/DDBJ whole genome shotgun (WGS) entry which is preliminary data.</text>
</comment>
<dbReference type="GO" id="GO:0033014">
    <property type="term" value="P:tetrapyrrole biosynthetic process"/>
    <property type="evidence" value="ECO:0007669"/>
    <property type="project" value="InterPro"/>
</dbReference>
<gene>
    <name evidence="2" type="ORF">HMPREF2130_00840</name>
</gene>
<evidence type="ECO:0000313" key="2">
    <source>
        <dbReference type="EMBL" id="KGF32522.1"/>
    </source>
</evidence>
<organism evidence="2 3">
    <name type="scientific">Oligella urethralis DNF00040</name>
    <dbReference type="NCBI Taxonomy" id="1401065"/>
    <lineage>
        <taxon>Bacteria</taxon>
        <taxon>Pseudomonadati</taxon>
        <taxon>Pseudomonadota</taxon>
        <taxon>Betaproteobacteria</taxon>
        <taxon>Burkholderiales</taxon>
        <taxon>Alcaligenaceae</taxon>
        <taxon>Oligella</taxon>
    </lineage>
</organism>
<dbReference type="OrthoDB" id="9787650at2"/>
<dbReference type="RefSeq" id="WP_036557113.1">
    <property type="nucleotide sequence ID" value="NZ_JRNI01000003.1"/>
</dbReference>
<dbReference type="Proteomes" id="UP000029629">
    <property type="component" value="Unassembled WGS sequence"/>
</dbReference>
<keyword evidence="3" id="KW-1185">Reference proteome</keyword>